<dbReference type="Proteomes" id="UP000229344">
    <property type="component" value="Unassembled WGS sequence"/>
</dbReference>
<protein>
    <submittedName>
        <fullName evidence="1">Uncharacterized protein</fullName>
    </submittedName>
</protein>
<gene>
    <name evidence="1" type="ORF">COU16_00845</name>
</gene>
<reference evidence="2" key="1">
    <citation type="submission" date="2017-09" db="EMBL/GenBank/DDBJ databases">
        <title>Depth-based differentiation of microbial function through sediment-hosted aquifers and enrichment of novel symbionts in the deep terrestrial subsurface.</title>
        <authorList>
            <person name="Probst A.J."/>
            <person name="Ladd B."/>
            <person name="Jarett J.K."/>
            <person name="Geller-Mcgrath D.E."/>
            <person name="Sieber C.M.K."/>
            <person name="Emerson J.B."/>
            <person name="Anantharaman K."/>
            <person name="Thomas B.C."/>
            <person name="Malmstrom R."/>
            <person name="Stieglmeier M."/>
            <person name="Klingl A."/>
            <person name="Woyke T."/>
            <person name="Ryan C.M."/>
            <person name="Banfield J.F."/>
        </authorList>
    </citation>
    <scope>NUCLEOTIDE SEQUENCE [LARGE SCALE GENOMIC DNA]</scope>
</reference>
<dbReference type="AlphaFoldDB" id="A0A2H0UE80"/>
<evidence type="ECO:0000313" key="1">
    <source>
        <dbReference type="EMBL" id="PIR84719.1"/>
    </source>
</evidence>
<proteinExistence type="predicted"/>
<sequence>MTFEESDHHAVDLMSQTTMKDPVCEANMQRSIKDCGACRGCFHRVGVGRDGKYALVVICDVKGHISPEGECSSRKAGERTIGAHTHVPSSFSEELAA</sequence>
<organism evidence="1 2">
    <name type="scientific">Candidatus Kaiserbacteria bacterium CG10_big_fil_rev_8_21_14_0_10_47_16</name>
    <dbReference type="NCBI Taxonomy" id="1974608"/>
    <lineage>
        <taxon>Bacteria</taxon>
        <taxon>Candidatus Kaiseribacteriota</taxon>
    </lineage>
</organism>
<dbReference type="EMBL" id="PFBI01000004">
    <property type="protein sequence ID" value="PIR84719.1"/>
    <property type="molecule type" value="Genomic_DNA"/>
</dbReference>
<accession>A0A2H0UE80</accession>
<name>A0A2H0UE80_9BACT</name>
<evidence type="ECO:0000313" key="2">
    <source>
        <dbReference type="Proteomes" id="UP000229344"/>
    </source>
</evidence>
<comment type="caution">
    <text evidence="1">The sequence shown here is derived from an EMBL/GenBank/DDBJ whole genome shotgun (WGS) entry which is preliminary data.</text>
</comment>